<evidence type="ECO:0000313" key="2">
    <source>
        <dbReference type="EMBL" id="KAK5975945.1"/>
    </source>
</evidence>
<dbReference type="Pfam" id="PF02893">
    <property type="entry name" value="GRAM"/>
    <property type="match status" value="1"/>
</dbReference>
<dbReference type="Pfam" id="PF00566">
    <property type="entry name" value="RabGAP-TBC"/>
    <property type="match status" value="1"/>
</dbReference>
<dbReference type="GO" id="GO:0031267">
    <property type="term" value="F:small GTPase binding"/>
    <property type="evidence" value="ECO:0007669"/>
    <property type="project" value="TreeGrafter"/>
</dbReference>
<sequence length="529" mass="60257">VSKRCEFRCRFNLPHSEKLDGDTECRLFTPYDRRHVVGRLYVSARFVCFGSRTERLVSVVIPVVAISTIEECNAAYGENLSRGTGLLICLRNGGTIVFSFVPDRDRVLAKITTFVERFRIQSTLKKPSMTKEPQLKPTPLDYPLIAKYPCGADADEKCKAKWRRLFDEYGRGTTMYRTVDLHRLLLEGVPLDLRGEIWMVCSGASAEMQLHPGYYEDLLRKNESVYTVALDEIERDLYRSLPEHPAFQNGEGIDALRRILTAYSFRNPNIGYCQAMNIVSSVLLLYVKEEEAFWLLVAICERLLPDYYNTKVVGALVDQGVFSELVERSMSNISAKLAQLGLGDMVALSWFLTIFLSAIKFDAAVRILDLFFYEGARLMFQVAMEMLRENESIICRSKDDGETLMALSAYADRIHEGSSEEGGKVSVGALLTNSYRDFGYSFTNEQIERLRLKHRLKVVQTLEDSQMRSIIRSVGKECKFSQEDLETLYNIVKEEHLLSWNVRIGTAARCHAASLTERPKPDPCSQSQY</sequence>
<feature type="non-terminal residue" evidence="2">
    <location>
        <position position="1"/>
    </location>
</feature>
<dbReference type="EMBL" id="WIXE01012413">
    <property type="protein sequence ID" value="KAK5975945.1"/>
    <property type="molecule type" value="Genomic_DNA"/>
</dbReference>
<dbReference type="InterPro" id="IPR011993">
    <property type="entry name" value="PH-like_dom_sf"/>
</dbReference>
<gene>
    <name evidence="2" type="ORF">GCK32_012105</name>
</gene>
<organism evidence="2 3">
    <name type="scientific">Trichostrongylus colubriformis</name>
    <name type="common">Black scour worm</name>
    <dbReference type="NCBI Taxonomy" id="6319"/>
    <lineage>
        <taxon>Eukaryota</taxon>
        <taxon>Metazoa</taxon>
        <taxon>Ecdysozoa</taxon>
        <taxon>Nematoda</taxon>
        <taxon>Chromadorea</taxon>
        <taxon>Rhabditida</taxon>
        <taxon>Rhabditina</taxon>
        <taxon>Rhabditomorpha</taxon>
        <taxon>Strongyloidea</taxon>
        <taxon>Trichostrongylidae</taxon>
        <taxon>Trichostrongylus</taxon>
    </lineage>
</organism>
<dbReference type="PROSITE" id="PS50086">
    <property type="entry name" value="TBC_RABGAP"/>
    <property type="match status" value="1"/>
</dbReference>
<dbReference type="SMART" id="SM00164">
    <property type="entry name" value="TBC"/>
    <property type="match status" value="1"/>
</dbReference>
<reference evidence="2 3" key="1">
    <citation type="submission" date="2019-10" db="EMBL/GenBank/DDBJ databases">
        <title>Assembly and Annotation for the nematode Trichostrongylus colubriformis.</title>
        <authorList>
            <person name="Martin J."/>
        </authorList>
    </citation>
    <scope>NUCLEOTIDE SEQUENCE [LARGE SCALE GENOMIC DNA]</scope>
    <source>
        <strain evidence="2">G859</strain>
        <tissue evidence="2">Whole worm</tissue>
    </source>
</reference>
<evidence type="ECO:0000259" key="1">
    <source>
        <dbReference type="PROSITE" id="PS50086"/>
    </source>
</evidence>
<feature type="domain" description="Rab-GAP TBC" evidence="1">
    <location>
        <begin position="188"/>
        <end position="375"/>
    </location>
</feature>
<dbReference type="PANTHER" id="PTHR47219:SF6">
    <property type="entry name" value="RAB GTPASE-ACTIVATING PROTEIN 1"/>
    <property type="match status" value="1"/>
</dbReference>
<dbReference type="SUPFAM" id="SSF47923">
    <property type="entry name" value="Ypt/Rab-GAP domain of gyp1p"/>
    <property type="match status" value="2"/>
</dbReference>
<dbReference type="InterPro" id="IPR050302">
    <property type="entry name" value="Rab_GAP_TBC_domain"/>
</dbReference>
<proteinExistence type="predicted"/>
<dbReference type="InterPro" id="IPR000195">
    <property type="entry name" value="Rab-GAP-TBC_dom"/>
</dbReference>
<name>A0AAN8FAF4_TRICO</name>
<dbReference type="FunFam" id="1.10.472.80:FF:000069">
    <property type="entry name" value="TBC (Tre-2/Bub2/Cdc16) domain family"/>
    <property type="match status" value="1"/>
</dbReference>
<dbReference type="AlphaFoldDB" id="A0AAN8FAF4"/>
<feature type="non-terminal residue" evidence="2">
    <location>
        <position position="529"/>
    </location>
</feature>
<protein>
    <submittedName>
        <fullName evidence="2">Rab-GAP TBC domain-containing protein</fullName>
    </submittedName>
</protein>
<comment type="caution">
    <text evidence="2">The sequence shown here is derived from an EMBL/GenBank/DDBJ whole genome shotgun (WGS) entry which is preliminary data.</text>
</comment>
<dbReference type="InterPro" id="IPR004182">
    <property type="entry name" value="GRAM"/>
</dbReference>
<dbReference type="Gene3D" id="1.10.8.270">
    <property type="entry name" value="putative rabgap domain of human tbc1 domain family member 14 like domains"/>
    <property type="match status" value="1"/>
</dbReference>
<dbReference type="Gene3D" id="2.30.29.30">
    <property type="entry name" value="Pleckstrin-homology domain (PH domain)/Phosphotyrosine-binding domain (PTB)"/>
    <property type="match status" value="1"/>
</dbReference>
<keyword evidence="3" id="KW-1185">Reference proteome</keyword>
<dbReference type="SMART" id="SM00568">
    <property type="entry name" value="GRAM"/>
    <property type="match status" value="1"/>
</dbReference>
<dbReference type="Gene3D" id="1.10.472.80">
    <property type="entry name" value="Ypt/Rab-GAP domain of gyp1p, domain 3"/>
    <property type="match status" value="1"/>
</dbReference>
<dbReference type="PANTHER" id="PTHR47219">
    <property type="entry name" value="RAB GTPASE-ACTIVATING PROTEIN 1-LIKE"/>
    <property type="match status" value="1"/>
</dbReference>
<dbReference type="FunFam" id="1.10.8.270:FF:000002">
    <property type="entry name" value="TBC1 domain family member 9B"/>
    <property type="match status" value="1"/>
</dbReference>
<accession>A0AAN8FAF4</accession>
<dbReference type="Gene3D" id="1.10.10.750">
    <property type="entry name" value="Ypt/Rab-GAP domain of gyp1p, domain 1"/>
    <property type="match status" value="1"/>
</dbReference>
<dbReference type="InterPro" id="IPR035969">
    <property type="entry name" value="Rab-GAP_TBC_sf"/>
</dbReference>
<dbReference type="GO" id="GO:0005096">
    <property type="term" value="F:GTPase activator activity"/>
    <property type="evidence" value="ECO:0007669"/>
    <property type="project" value="TreeGrafter"/>
</dbReference>
<dbReference type="Proteomes" id="UP001331761">
    <property type="component" value="Unassembled WGS sequence"/>
</dbReference>
<evidence type="ECO:0000313" key="3">
    <source>
        <dbReference type="Proteomes" id="UP001331761"/>
    </source>
</evidence>